<comment type="caution">
    <text evidence="2">The sequence shown here is derived from an EMBL/GenBank/DDBJ whole genome shotgun (WGS) entry which is preliminary data.</text>
</comment>
<evidence type="ECO:0000313" key="3">
    <source>
        <dbReference type="Proteomes" id="UP001556653"/>
    </source>
</evidence>
<keyword evidence="3" id="KW-1185">Reference proteome</keyword>
<feature type="chain" id="PRO_5046790146" evidence="1">
    <location>
        <begin position="30"/>
        <end position="168"/>
    </location>
</feature>
<accession>A0ABV3SBQ8</accession>
<organism evidence="2 3">
    <name type="scientific">Spiribacter onubensis</name>
    <dbReference type="NCBI Taxonomy" id="3122420"/>
    <lineage>
        <taxon>Bacteria</taxon>
        <taxon>Pseudomonadati</taxon>
        <taxon>Pseudomonadota</taxon>
        <taxon>Gammaproteobacteria</taxon>
        <taxon>Chromatiales</taxon>
        <taxon>Ectothiorhodospiraceae</taxon>
        <taxon>Spiribacter</taxon>
    </lineage>
</organism>
<dbReference type="InterPro" id="IPR032347">
    <property type="entry name" value="DUF4864"/>
</dbReference>
<dbReference type="PANTHER" id="PTHR35716">
    <property type="entry name" value="OS05G0574700 PROTEIN-RELATED"/>
    <property type="match status" value="1"/>
</dbReference>
<evidence type="ECO:0000313" key="2">
    <source>
        <dbReference type="EMBL" id="MEX0387174.1"/>
    </source>
</evidence>
<feature type="signal peptide" evidence="1">
    <location>
        <begin position="1"/>
        <end position="29"/>
    </location>
</feature>
<reference evidence="2 3" key="1">
    <citation type="submission" date="2024-02" db="EMBL/GenBank/DDBJ databases">
        <title>New especies of Spiribacter isolated from saline water.</title>
        <authorList>
            <person name="Leon M.J."/>
            <person name="De La Haba R."/>
            <person name="Sanchez-Porro C."/>
            <person name="Ventosa A."/>
        </authorList>
    </citation>
    <scope>NUCLEOTIDE SEQUENCE [LARGE SCALE GENOMIC DNA]</scope>
    <source>
        <strain evidence="3">ag22IC4-227</strain>
    </source>
</reference>
<gene>
    <name evidence="2" type="ORF">V6X64_09235</name>
</gene>
<evidence type="ECO:0000256" key="1">
    <source>
        <dbReference type="SAM" id="SignalP"/>
    </source>
</evidence>
<dbReference type="RefSeq" id="WP_367967721.1">
    <property type="nucleotide sequence ID" value="NZ_JBAKFI010000002.1"/>
</dbReference>
<dbReference type="Pfam" id="PF16156">
    <property type="entry name" value="DUF4864"/>
    <property type="match status" value="1"/>
</dbReference>
<sequence>MTINGVFSARVPAYLMALMLGLVLSVAKAQEAAPTDQLLKPSPERSAREVVTIQLDALSDNDQPERNAGIEQVWAFAHPRNRVITGPLARFTRMLRGPGYAMLIDHLGYEITEIRRTGRTAVYQVKVLSRDGGFYRFQWRLEKAAQADGPAWMTTRVTPARQTGEQLS</sequence>
<name>A0ABV3SBQ8_9GAMM</name>
<keyword evidence="1" id="KW-0732">Signal</keyword>
<protein>
    <submittedName>
        <fullName evidence="2">DUF4864 domain-containing protein</fullName>
    </submittedName>
</protein>
<dbReference type="Proteomes" id="UP001556653">
    <property type="component" value="Unassembled WGS sequence"/>
</dbReference>
<proteinExistence type="predicted"/>
<dbReference type="EMBL" id="JBAKFJ010000001">
    <property type="protein sequence ID" value="MEX0387174.1"/>
    <property type="molecule type" value="Genomic_DNA"/>
</dbReference>